<proteinExistence type="predicted"/>
<gene>
    <name evidence="1" type="ordered locus">Igni_1004</name>
</gene>
<sequence>MLLLIAAVALASAYQVLGGEGILKEKSIVVCGKELKIAPNNKLPSVVKALRVQSGCRPKVIHVYKLNVIIPNRTEIQEALPYTTSAPAARPGGSWTSTT</sequence>
<dbReference type="AlphaFoldDB" id="A8AB81"/>
<dbReference type="GeneID" id="5563031"/>
<protein>
    <submittedName>
        <fullName evidence="1">Uncharacterized protein</fullName>
    </submittedName>
</protein>
<organism evidence="1 2">
    <name type="scientific">Ignicoccus hospitalis (strain KIN4/I / DSM 18386 / JCM 14125)</name>
    <dbReference type="NCBI Taxonomy" id="453591"/>
    <lineage>
        <taxon>Archaea</taxon>
        <taxon>Thermoproteota</taxon>
        <taxon>Thermoprotei</taxon>
        <taxon>Desulfurococcales</taxon>
        <taxon>Desulfurococcaceae</taxon>
        <taxon>Ignicoccus</taxon>
    </lineage>
</organism>
<dbReference type="EMBL" id="CP000816">
    <property type="protein sequence ID" value="ABU82183.1"/>
    <property type="molecule type" value="Genomic_DNA"/>
</dbReference>
<dbReference type="RefSeq" id="WP_012123147.1">
    <property type="nucleotide sequence ID" value="NC_009776.1"/>
</dbReference>
<dbReference type="HOGENOM" id="CLU_2313752_0_0_2"/>
<dbReference type="STRING" id="453591.Igni_1004"/>
<evidence type="ECO:0000313" key="1">
    <source>
        <dbReference type="EMBL" id="ABU82183.1"/>
    </source>
</evidence>
<name>A8AB81_IGNH4</name>
<dbReference type="KEGG" id="iho:Igni_1004"/>
<dbReference type="Proteomes" id="UP000000262">
    <property type="component" value="Chromosome"/>
</dbReference>
<keyword evidence="2" id="KW-1185">Reference proteome</keyword>
<accession>A8AB81</accession>
<reference evidence="1 2" key="1">
    <citation type="journal article" date="2008" name="Genome Biol.">
        <title>A genomic analysis of the archaeal system Ignicoccus hospitalis-Nanoarchaeum equitans.</title>
        <authorList>
            <person name="Podar M."/>
            <person name="Anderson I."/>
            <person name="Makarova K.S."/>
            <person name="Elkins J.G."/>
            <person name="Ivanova N."/>
            <person name="Wall M.A."/>
            <person name="Lykidis A."/>
            <person name="Mavromatis K."/>
            <person name="Sun H."/>
            <person name="Hudson M.E."/>
            <person name="Chen W."/>
            <person name="Deciu C."/>
            <person name="Hutchison D."/>
            <person name="Eads J.R."/>
            <person name="Anderson A."/>
            <person name="Fernandes F."/>
            <person name="Szeto E."/>
            <person name="Lapidus A."/>
            <person name="Kyrpides N.C."/>
            <person name="Saier M.H.Jr."/>
            <person name="Richardson P.M."/>
            <person name="Rachel R."/>
            <person name="Huber H."/>
            <person name="Eisen J.A."/>
            <person name="Koonin E.V."/>
            <person name="Keller M."/>
            <person name="Stetter K.O."/>
        </authorList>
    </citation>
    <scope>NUCLEOTIDE SEQUENCE [LARGE SCALE GENOMIC DNA]</scope>
    <source>
        <strain evidence="2">KIN4/I / DSM 18386 / JCM 14125</strain>
    </source>
</reference>
<evidence type="ECO:0000313" key="2">
    <source>
        <dbReference type="Proteomes" id="UP000000262"/>
    </source>
</evidence>